<organism evidence="8 9">
    <name type="scientific">Lacticaseibacillus manihotivorans DSM 13343 = JCM 12514</name>
    <dbReference type="NCBI Taxonomy" id="1423769"/>
    <lineage>
        <taxon>Bacteria</taxon>
        <taxon>Bacillati</taxon>
        <taxon>Bacillota</taxon>
        <taxon>Bacilli</taxon>
        <taxon>Lactobacillales</taxon>
        <taxon>Lactobacillaceae</taxon>
        <taxon>Lacticaseibacillus</taxon>
    </lineage>
</organism>
<dbReference type="PANTHER" id="PTHR30290:SF10">
    <property type="entry name" value="PERIPLASMIC OLIGOPEPTIDE-BINDING PROTEIN-RELATED"/>
    <property type="match status" value="1"/>
</dbReference>
<dbReference type="InterPro" id="IPR039424">
    <property type="entry name" value="SBP_5"/>
</dbReference>
<accession>A0A0R1Q8G1</accession>
<dbReference type="CDD" id="cd08504">
    <property type="entry name" value="PBP2_OppA"/>
    <property type="match status" value="1"/>
</dbReference>
<dbReference type="SUPFAM" id="SSF53850">
    <property type="entry name" value="Periplasmic binding protein-like II"/>
    <property type="match status" value="1"/>
</dbReference>
<evidence type="ECO:0000256" key="3">
    <source>
        <dbReference type="ARBA" id="ARBA00022448"/>
    </source>
</evidence>
<dbReference type="GO" id="GO:1904680">
    <property type="term" value="F:peptide transmembrane transporter activity"/>
    <property type="evidence" value="ECO:0007669"/>
    <property type="project" value="TreeGrafter"/>
</dbReference>
<dbReference type="InterPro" id="IPR000914">
    <property type="entry name" value="SBP_5_dom"/>
</dbReference>
<evidence type="ECO:0000256" key="2">
    <source>
        <dbReference type="ARBA" id="ARBA00005695"/>
    </source>
</evidence>
<evidence type="ECO:0000256" key="4">
    <source>
        <dbReference type="ARBA" id="ARBA00022729"/>
    </source>
</evidence>
<name>A0A0R1Q8G1_9LACO</name>
<keyword evidence="3" id="KW-0813">Transport</keyword>
<dbReference type="EMBL" id="AZEU01000267">
    <property type="protein sequence ID" value="KRL40636.1"/>
    <property type="molecule type" value="Genomic_DNA"/>
</dbReference>
<dbReference type="FunFam" id="3.90.76.10:FF:000001">
    <property type="entry name" value="Oligopeptide ABC transporter substrate-binding protein"/>
    <property type="match status" value="1"/>
</dbReference>
<feature type="signal peptide" evidence="6">
    <location>
        <begin position="1"/>
        <end position="21"/>
    </location>
</feature>
<dbReference type="Gene3D" id="3.10.105.10">
    <property type="entry name" value="Dipeptide-binding Protein, Domain 3"/>
    <property type="match status" value="1"/>
</dbReference>
<dbReference type="AlphaFoldDB" id="A0A0R1Q8G1"/>
<keyword evidence="4 6" id="KW-0732">Signal</keyword>
<dbReference type="PATRIC" id="fig|1423769.4.peg.2435"/>
<evidence type="ECO:0000256" key="6">
    <source>
        <dbReference type="SAM" id="SignalP"/>
    </source>
</evidence>
<evidence type="ECO:0000259" key="7">
    <source>
        <dbReference type="Pfam" id="PF00496"/>
    </source>
</evidence>
<dbReference type="GO" id="GO:0043190">
    <property type="term" value="C:ATP-binding cassette (ABC) transporter complex"/>
    <property type="evidence" value="ECO:0007669"/>
    <property type="project" value="InterPro"/>
</dbReference>
<dbReference type="RefSeq" id="WP_056964787.1">
    <property type="nucleotide sequence ID" value="NZ_AZEU01000267.1"/>
</dbReference>
<feature type="domain" description="Solute-binding protein family 5" evidence="7">
    <location>
        <begin position="79"/>
        <end position="468"/>
    </location>
</feature>
<dbReference type="PROSITE" id="PS51257">
    <property type="entry name" value="PROKAR_LIPOPROTEIN"/>
    <property type="match status" value="1"/>
</dbReference>
<comment type="subcellular location">
    <subcellularLocation>
        <location evidence="1">Cell envelope</location>
    </subcellularLocation>
</comment>
<dbReference type="FunFam" id="3.10.105.10:FF:000001">
    <property type="entry name" value="Oligopeptide ABC transporter, oligopeptide-binding protein"/>
    <property type="match status" value="1"/>
</dbReference>
<protein>
    <submittedName>
        <fullName evidence="8">Abc transporter, substrate-binding protein, family 5</fullName>
    </submittedName>
</protein>
<proteinExistence type="inferred from homology"/>
<dbReference type="PANTHER" id="PTHR30290">
    <property type="entry name" value="PERIPLASMIC BINDING COMPONENT OF ABC TRANSPORTER"/>
    <property type="match status" value="1"/>
</dbReference>
<dbReference type="OrthoDB" id="403896at2"/>
<sequence>MKMKKGLTAGAVLLASAALLAACGGKSSSSSDKATKSNTWTRMVGDVISTMDPSTNTDVIGGQQLVDTMEGLYRYNGAKLEPALAKSVAKPTNNGKTYTFDLRKSTWSNGKAVTAKDFVFGWQRTVDPKTKSQYAYLFSGIKNADAIMAGKKDAKTLGVKAIGDYKLQVTLEKALPYFNTMMVNPVFFPQSKTMVDKAGKKYGTQAKYILTNGPYTLKSWNGTGNTWTETKNPKYWNAKNVKLKNITTQVVKDPSTANNLYKSGKLDDASLSGSLAAQAKTNKDYQGLKESATFYLEFNEKKVPAFKNAKIRQAISMAINRKGFIKSVIKDSSIPGKTVTPQGLYTDPADTSVDFAKDAAKGETSKYTDYNLTEAKKLWEEGKKEAGITSLSVSMNCDDTDASKNTSEYLQNALQKLDGFKVTINALPFKTRLARSASKDFDMVITGWSADFPDAISFLDLFTTGGSYNDGSWSNAEYDKLIQASKTTDATNADKRYDDLKKAEQILMKDQGVSPLYQRVSAHLVNPALKGATYSPAGMYNYVGATLKR</sequence>
<dbReference type="Pfam" id="PF00496">
    <property type="entry name" value="SBP_bac_5"/>
    <property type="match status" value="1"/>
</dbReference>
<comment type="similarity">
    <text evidence="2">Belongs to the bacterial solute-binding protein 5 family.</text>
</comment>
<comment type="caution">
    <text evidence="8">The sequence shown here is derived from an EMBL/GenBank/DDBJ whole genome shotgun (WGS) entry which is preliminary data.</text>
</comment>
<dbReference type="Proteomes" id="UP000051790">
    <property type="component" value="Unassembled WGS sequence"/>
</dbReference>
<dbReference type="Gene3D" id="3.40.190.10">
    <property type="entry name" value="Periplasmic binding protein-like II"/>
    <property type="match status" value="1"/>
</dbReference>
<dbReference type="PIRSF" id="PIRSF002741">
    <property type="entry name" value="MppA"/>
    <property type="match status" value="1"/>
</dbReference>
<dbReference type="GO" id="GO:0015833">
    <property type="term" value="P:peptide transport"/>
    <property type="evidence" value="ECO:0007669"/>
    <property type="project" value="UniProtKB-KW"/>
</dbReference>
<dbReference type="GO" id="GO:0030288">
    <property type="term" value="C:outer membrane-bounded periplasmic space"/>
    <property type="evidence" value="ECO:0007669"/>
    <property type="project" value="UniProtKB-ARBA"/>
</dbReference>
<keyword evidence="9" id="KW-1185">Reference proteome</keyword>
<evidence type="ECO:0000313" key="8">
    <source>
        <dbReference type="EMBL" id="KRL40636.1"/>
    </source>
</evidence>
<dbReference type="InterPro" id="IPR030678">
    <property type="entry name" value="Peptide/Ni-bd"/>
</dbReference>
<keyword evidence="5" id="KW-0653">Protein transport</keyword>
<feature type="chain" id="PRO_5039122146" evidence="6">
    <location>
        <begin position="22"/>
        <end position="549"/>
    </location>
</feature>
<evidence type="ECO:0000256" key="5">
    <source>
        <dbReference type="ARBA" id="ARBA00022856"/>
    </source>
</evidence>
<dbReference type="Gene3D" id="3.90.76.10">
    <property type="entry name" value="Dipeptide-binding Protein, Domain 1"/>
    <property type="match status" value="1"/>
</dbReference>
<evidence type="ECO:0000313" key="9">
    <source>
        <dbReference type="Proteomes" id="UP000051790"/>
    </source>
</evidence>
<evidence type="ECO:0000256" key="1">
    <source>
        <dbReference type="ARBA" id="ARBA00004196"/>
    </source>
</evidence>
<gene>
    <name evidence="8" type="ORF">FD01_GL002254</name>
</gene>
<keyword evidence="5" id="KW-0571">Peptide transport</keyword>
<reference evidence="8 9" key="1">
    <citation type="journal article" date="2015" name="Genome Announc.">
        <title>Expanding the biotechnology potential of lactobacilli through comparative genomics of 213 strains and associated genera.</title>
        <authorList>
            <person name="Sun Z."/>
            <person name="Harris H.M."/>
            <person name="McCann A."/>
            <person name="Guo C."/>
            <person name="Argimon S."/>
            <person name="Zhang W."/>
            <person name="Yang X."/>
            <person name="Jeffery I.B."/>
            <person name="Cooney J.C."/>
            <person name="Kagawa T.F."/>
            <person name="Liu W."/>
            <person name="Song Y."/>
            <person name="Salvetti E."/>
            <person name="Wrobel A."/>
            <person name="Rasinkangas P."/>
            <person name="Parkhill J."/>
            <person name="Rea M.C."/>
            <person name="O'Sullivan O."/>
            <person name="Ritari J."/>
            <person name="Douillard F.P."/>
            <person name="Paul Ross R."/>
            <person name="Yang R."/>
            <person name="Briner A.E."/>
            <person name="Felis G.E."/>
            <person name="de Vos W.M."/>
            <person name="Barrangou R."/>
            <person name="Klaenhammer T.R."/>
            <person name="Caufield P.W."/>
            <person name="Cui Y."/>
            <person name="Zhang H."/>
            <person name="O'Toole P.W."/>
        </authorList>
    </citation>
    <scope>NUCLEOTIDE SEQUENCE [LARGE SCALE GENOMIC DNA]</scope>
    <source>
        <strain evidence="8 9">DSM 13343</strain>
    </source>
</reference>